<evidence type="ECO:0000313" key="3">
    <source>
        <dbReference type="Proteomes" id="UP000324897"/>
    </source>
</evidence>
<dbReference type="InterPro" id="IPR001810">
    <property type="entry name" value="F-box_dom"/>
</dbReference>
<evidence type="ECO:0000313" key="2">
    <source>
        <dbReference type="EMBL" id="TVU49115.1"/>
    </source>
</evidence>
<organism evidence="2 3">
    <name type="scientific">Eragrostis curvula</name>
    <name type="common">weeping love grass</name>
    <dbReference type="NCBI Taxonomy" id="38414"/>
    <lineage>
        <taxon>Eukaryota</taxon>
        <taxon>Viridiplantae</taxon>
        <taxon>Streptophyta</taxon>
        <taxon>Embryophyta</taxon>
        <taxon>Tracheophyta</taxon>
        <taxon>Spermatophyta</taxon>
        <taxon>Magnoliopsida</taxon>
        <taxon>Liliopsida</taxon>
        <taxon>Poales</taxon>
        <taxon>Poaceae</taxon>
        <taxon>PACMAD clade</taxon>
        <taxon>Chloridoideae</taxon>
        <taxon>Eragrostideae</taxon>
        <taxon>Eragrostidinae</taxon>
        <taxon>Eragrostis</taxon>
    </lineage>
</organism>
<dbReference type="PANTHER" id="PTHR31264:SF7">
    <property type="entry name" value="F-BOX DOMAIN CONTAINING PROTEIN, EXPRESSED"/>
    <property type="match status" value="1"/>
</dbReference>
<dbReference type="Gramene" id="TVU49115">
    <property type="protein sequence ID" value="TVU49115"/>
    <property type="gene ID" value="EJB05_00407"/>
</dbReference>
<dbReference type="SUPFAM" id="SSF81383">
    <property type="entry name" value="F-box domain"/>
    <property type="match status" value="1"/>
</dbReference>
<protein>
    <recommendedName>
        <fullName evidence="1">F-box domain-containing protein</fullName>
    </recommendedName>
</protein>
<gene>
    <name evidence="2" type="ORF">EJB05_00407</name>
</gene>
<feature type="non-terminal residue" evidence="2">
    <location>
        <position position="1"/>
    </location>
</feature>
<sequence>MASPTEEPPLPDEILEDIFLRLDEAADLARASAACTSFRRLVCARPFLRRFRSLHPPPILGCLETEDLASEDPLFHPVDPPNRSAAASAALAQAADFTFSFTNHCKWWHVRDVRDSRVLLAKRYFASQCFEYLLVCDPLHRRYATVPAIPADLRPDSSSPRRGLRPCAVEFEPFLDAVSEKDEEEEDLPFRVICNCNVRYESKWIALVFSSVTGKWQAATTFEYKYRSLFGRYYARNCFYWTHSDRNSMLMLDPCEMKFSVIAVPPSIHRDGDRAIVDVGENKIGLVTYGSEKLSLELFSTTMRNNSVNIEEWQHDKTIPLELFSTTMPDYDQSICGAASGCLVMRCIEKDWYKIPKDPESHFFVVDLKTLLVERLYRFVGSHRSVFPYASFPPPLSPPSMKRYELFSFYFAVLYRWYAVP</sequence>
<dbReference type="PANTHER" id="PTHR31264">
    <property type="entry name" value="OS07G0554500 PROTEIN-RELATED"/>
    <property type="match status" value="1"/>
</dbReference>
<dbReference type="Gene3D" id="1.20.1280.50">
    <property type="match status" value="1"/>
</dbReference>
<keyword evidence="3" id="KW-1185">Reference proteome</keyword>
<comment type="caution">
    <text evidence="2">The sequence shown here is derived from an EMBL/GenBank/DDBJ whole genome shotgun (WGS) entry which is preliminary data.</text>
</comment>
<dbReference type="SMART" id="SM00256">
    <property type="entry name" value="FBOX"/>
    <property type="match status" value="1"/>
</dbReference>
<proteinExistence type="predicted"/>
<dbReference type="AlphaFoldDB" id="A0A5J9WME4"/>
<accession>A0A5J9WME4</accession>
<dbReference type="EMBL" id="RWGY01000002">
    <property type="protein sequence ID" value="TVU49115.1"/>
    <property type="molecule type" value="Genomic_DNA"/>
</dbReference>
<evidence type="ECO:0000259" key="1">
    <source>
        <dbReference type="SMART" id="SM00256"/>
    </source>
</evidence>
<name>A0A5J9WME4_9POAL</name>
<reference evidence="2 3" key="1">
    <citation type="journal article" date="2019" name="Sci. Rep.">
        <title>A high-quality genome of Eragrostis curvula grass provides insights into Poaceae evolution and supports new strategies to enhance forage quality.</title>
        <authorList>
            <person name="Carballo J."/>
            <person name="Santos B.A.C.M."/>
            <person name="Zappacosta D."/>
            <person name="Garbus I."/>
            <person name="Selva J.P."/>
            <person name="Gallo C.A."/>
            <person name="Diaz A."/>
            <person name="Albertini E."/>
            <person name="Caccamo M."/>
            <person name="Echenique V."/>
        </authorList>
    </citation>
    <scope>NUCLEOTIDE SEQUENCE [LARGE SCALE GENOMIC DNA]</scope>
    <source>
        <strain evidence="3">cv. Victoria</strain>
        <tissue evidence="2">Leaf</tissue>
    </source>
</reference>
<feature type="domain" description="F-box" evidence="1">
    <location>
        <begin position="10"/>
        <end position="51"/>
    </location>
</feature>
<dbReference type="InterPro" id="IPR036047">
    <property type="entry name" value="F-box-like_dom_sf"/>
</dbReference>
<dbReference type="Proteomes" id="UP000324897">
    <property type="component" value="Chromosome 6"/>
</dbReference>
<dbReference type="OrthoDB" id="658642at2759"/>
<dbReference type="Pfam" id="PF12937">
    <property type="entry name" value="F-box-like"/>
    <property type="match status" value="1"/>
</dbReference>